<dbReference type="Pfam" id="PF06833">
    <property type="entry name" value="MdcE"/>
    <property type="match status" value="1"/>
</dbReference>
<dbReference type="RefSeq" id="WP_245035217.1">
    <property type="nucleotide sequence ID" value="NZ_CP095075.1"/>
</dbReference>
<keyword evidence="2" id="KW-0456">Lyase</keyword>
<dbReference type="Proteomes" id="UP000830326">
    <property type="component" value="Chromosome"/>
</dbReference>
<evidence type="ECO:0000259" key="1">
    <source>
        <dbReference type="PROSITE" id="PS50980"/>
    </source>
</evidence>
<dbReference type="InterPro" id="IPR034733">
    <property type="entry name" value="AcCoA_carboxyl_beta"/>
</dbReference>
<dbReference type="EMBL" id="CP095075">
    <property type="protein sequence ID" value="UOR13576.1"/>
    <property type="molecule type" value="Genomic_DNA"/>
</dbReference>
<dbReference type="Gene3D" id="3.90.226.10">
    <property type="entry name" value="2-enoyl-CoA Hydratase, Chain A, domain 1"/>
    <property type="match status" value="2"/>
</dbReference>
<reference evidence="2" key="1">
    <citation type="submission" date="2022-04" db="EMBL/GenBank/DDBJ databases">
        <title>Halobacillus sp. isolated from saltern.</title>
        <authorList>
            <person name="Won M."/>
            <person name="Lee C.-M."/>
            <person name="Woen H.-Y."/>
            <person name="Kwon S.-W."/>
        </authorList>
    </citation>
    <scope>NUCLEOTIDE SEQUENCE</scope>
    <source>
        <strain evidence="2">SSHM10-5</strain>
    </source>
</reference>
<gene>
    <name evidence="2" type="ORF">MUO15_09040</name>
</gene>
<dbReference type="Pfam" id="PF01039">
    <property type="entry name" value="Carboxyl_trans"/>
    <property type="match status" value="1"/>
</dbReference>
<evidence type="ECO:0000313" key="2">
    <source>
        <dbReference type="EMBL" id="UOR13576.1"/>
    </source>
</evidence>
<keyword evidence="3" id="KW-1185">Reference proteome</keyword>
<sequence>MNVLKVSFVELNARERVKAVLDEGTFRELLDPFDGFESPHLERQNIVPQSDDGVVVAKGKVDQEPAVVISIEGNFQGGGIGEVSGAKIAGALELALRDNKEGTPTRPILLYDTGGVRLQEANYGLLAIAEISAAIVALREYVPVIGVIPGKIGCFGGMSLTAGLCSTLIMTKEGRLTLNGPEVIEQEAGIEEFDSQDRRLIWNTIGGEQRYSMGFVDDLVDDDVETLKEVITDHLDSKDTQPFRSEQVDLFRSRLQNINPSQPLSPLDVRNIWNETIAEETLDEAAEGSDGNPEASRGRTWFTALTDQTKSEDVPSVLCTDKTVGNERVRYIAIAPDATNRFPRALNGEVGLAEGWAIAHYVREAIEQDEDGNRRAIVAIVDVPSQAYGYNEELLGLHQAGAAAVDAYAKARQAGHPVITLIVGNAISGGFLTHGLQSNYLLALNDEGVNVHVMSKQSAARITRRSIEELEEATKQTPAMAYDIQSFATLGALHELIDGIDADHPGSEDIEKIESRIIESISSARSGPLDLSHRLQSPQAKENRSASIKVRERLTELW</sequence>
<dbReference type="PROSITE" id="PS50980">
    <property type="entry name" value="COA_CT_NTER"/>
    <property type="match status" value="1"/>
</dbReference>
<protein>
    <submittedName>
        <fullName evidence="2">Biotin-independent malonate decarboxylase subunit beta</fullName>
        <ecNumber evidence="2">4.1.1.88</ecNumber>
    </submittedName>
</protein>
<organism evidence="2 3">
    <name type="scientific">Halobacillus amylolyticus</name>
    <dbReference type="NCBI Taxonomy" id="2932259"/>
    <lineage>
        <taxon>Bacteria</taxon>
        <taxon>Bacillati</taxon>
        <taxon>Bacillota</taxon>
        <taxon>Bacilli</taxon>
        <taxon>Bacillales</taxon>
        <taxon>Bacillaceae</taxon>
        <taxon>Halobacillus</taxon>
    </lineage>
</organism>
<dbReference type="SUPFAM" id="SSF52096">
    <property type="entry name" value="ClpP/crotonase"/>
    <property type="match status" value="2"/>
</dbReference>
<dbReference type="EC" id="4.1.1.88" evidence="2"/>
<dbReference type="InterPro" id="IPR017556">
    <property type="entry name" value="Malonate_beta"/>
</dbReference>
<dbReference type="InterPro" id="IPR051047">
    <property type="entry name" value="AccD/PCCB"/>
</dbReference>
<dbReference type="NCBIfam" id="TIGR03134">
    <property type="entry name" value="malonate_gamma"/>
    <property type="match status" value="1"/>
</dbReference>
<accession>A0ABY4HGB1</accession>
<proteinExistence type="predicted"/>
<dbReference type="InterPro" id="IPR011762">
    <property type="entry name" value="COA_CT_N"/>
</dbReference>
<dbReference type="GO" id="GO:0016829">
    <property type="term" value="F:lyase activity"/>
    <property type="evidence" value="ECO:0007669"/>
    <property type="project" value="UniProtKB-KW"/>
</dbReference>
<name>A0ABY4HGB1_9BACI</name>
<feature type="domain" description="CoA carboxyltransferase N-terminal" evidence="1">
    <location>
        <begin position="1"/>
        <end position="249"/>
    </location>
</feature>
<dbReference type="InterPro" id="IPR029045">
    <property type="entry name" value="ClpP/crotonase-like_dom_sf"/>
</dbReference>
<evidence type="ECO:0000313" key="3">
    <source>
        <dbReference type="Proteomes" id="UP000830326"/>
    </source>
</evidence>
<dbReference type="PANTHER" id="PTHR43842:SF2">
    <property type="entry name" value="PROPIONYL-COA CARBOXYLASE BETA CHAIN, MITOCHONDRIAL"/>
    <property type="match status" value="1"/>
</dbReference>
<dbReference type="PANTHER" id="PTHR43842">
    <property type="entry name" value="PROPIONYL-COA CARBOXYLASE BETA CHAIN"/>
    <property type="match status" value="1"/>
</dbReference>
<dbReference type="NCBIfam" id="NF005530">
    <property type="entry name" value="PRK07189.1"/>
    <property type="match status" value="1"/>
</dbReference>
<dbReference type="NCBIfam" id="TIGR03133">
    <property type="entry name" value="malonate_beta"/>
    <property type="match status" value="1"/>
</dbReference>
<dbReference type="InterPro" id="IPR009648">
    <property type="entry name" value="Malonate_gamma"/>
</dbReference>